<dbReference type="PANTHER" id="PTHR47389">
    <property type="entry name" value="OS09G0436400 PROTEIN"/>
    <property type="match status" value="1"/>
</dbReference>
<dbReference type="PANTHER" id="PTHR47389:SF5">
    <property type="entry name" value="OS09G0436700 PROTEIN"/>
    <property type="match status" value="1"/>
</dbReference>
<name>A0A0D3G3J3_9ORYZ</name>
<dbReference type="Gene3D" id="2.40.10.120">
    <property type="match status" value="1"/>
</dbReference>
<protein>
    <recommendedName>
        <fullName evidence="4">PDZ domain-containing protein</fullName>
    </recommendedName>
</protein>
<dbReference type="EnsemblPlants" id="OBART05G04210.1">
    <property type="protein sequence ID" value="OBART05G04210.1"/>
    <property type="gene ID" value="OBART05G04210"/>
</dbReference>
<evidence type="ECO:0000313" key="2">
    <source>
        <dbReference type="EnsemblPlants" id="OBART05G04210.1"/>
    </source>
</evidence>
<reference evidence="2" key="1">
    <citation type="journal article" date="2009" name="Rice">
        <title>De Novo Next Generation Sequencing of Plant Genomes.</title>
        <authorList>
            <person name="Rounsley S."/>
            <person name="Marri P.R."/>
            <person name="Yu Y."/>
            <person name="He R."/>
            <person name="Sisneros N."/>
            <person name="Goicoechea J.L."/>
            <person name="Lee S.J."/>
            <person name="Angelova A."/>
            <person name="Kudrna D."/>
            <person name="Luo M."/>
            <person name="Affourtit J."/>
            <person name="Desany B."/>
            <person name="Knight J."/>
            <person name="Niazi F."/>
            <person name="Egholm M."/>
            <person name="Wing R.A."/>
        </authorList>
    </citation>
    <scope>NUCLEOTIDE SEQUENCE [LARGE SCALE GENOMIC DNA]</scope>
    <source>
        <strain evidence="2">cv. IRGC 105608</strain>
    </source>
</reference>
<feature type="region of interest" description="Disordered" evidence="1">
    <location>
        <begin position="1"/>
        <end position="110"/>
    </location>
</feature>
<dbReference type="PaxDb" id="65489-OBART05G04210.1"/>
<proteinExistence type="predicted"/>
<feature type="compositionally biased region" description="Low complexity" evidence="1">
    <location>
        <begin position="1"/>
        <end position="22"/>
    </location>
</feature>
<dbReference type="InterPro" id="IPR009003">
    <property type="entry name" value="Peptidase_S1_PA"/>
</dbReference>
<evidence type="ECO:0008006" key="4">
    <source>
        <dbReference type="Google" id="ProtNLM"/>
    </source>
</evidence>
<dbReference type="SUPFAM" id="SSF50494">
    <property type="entry name" value="Trypsin-like serine proteases"/>
    <property type="match status" value="1"/>
</dbReference>
<dbReference type="AlphaFoldDB" id="A0A0D3G3J3"/>
<sequence length="497" mass="53971">MPPKRGGTMKTTAGATGTAGASPVGGGPAGDASAAAGRRVTRLRSRELGLEATTGAGEDVASDDPGPARKKGKVQPATKGAKGKAARADPPTPPPRPRLPPYPKSGDPMDVLKWDTEFRRICALPEPAGTVIPCTVRRKPTGPRTVSVTDIASVADNSMIRKASRSVVGISSRIPDGKEIMQCSGIVVDWNKTSRLATIVTCSAAVCFDGALVHPNPKDRKQNVVEQEIFRKHKVVLLVHLPNRSTAEGQLLFFNAHYRIALLEALVDSPLEPANFGSSPKFGQKVFPLARDKKSSFFARSGTVLLQDPPFFLKYKYWLSLSSAIELCGTGGPAIDGRGDVAGMTFGRLPNPDVLSISILQTCIDMWRRFSRIARPFLRMDLIAFQTLDISHQEEIESEHGITDGFIVDLVRHDSTAGRVGISRGDVIVSYNGLRDFTLHTFEEYLLNLGWGFLESTDPSWTINLELEIYDPVRRTIRGVTFPLGFSDICEDVLVLP</sequence>
<dbReference type="Gramene" id="OBART05G04210.1">
    <property type="protein sequence ID" value="OBART05G04210.1"/>
    <property type="gene ID" value="OBART05G04210"/>
</dbReference>
<reference evidence="2" key="2">
    <citation type="submission" date="2015-03" db="UniProtKB">
        <authorList>
            <consortium name="EnsemblPlants"/>
        </authorList>
    </citation>
    <scope>IDENTIFICATION</scope>
</reference>
<dbReference type="InterPro" id="IPR036034">
    <property type="entry name" value="PDZ_sf"/>
</dbReference>
<accession>A0A0D3G3J3</accession>
<keyword evidence="3" id="KW-1185">Reference proteome</keyword>
<dbReference type="SUPFAM" id="SSF50156">
    <property type="entry name" value="PDZ domain-like"/>
    <property type="match status" value="1"/>
</dbReference>
<dbReference type="Proteomes" id="UP000026960">
    <property type="component" value="Chromosome 5"/>
</dbReference>
<dbReference type="HOGENOM" id="CLU_012954_7_2_1"/>
<dbReference type="Gene3D" id="2.30.42.10">
    <property type="match status" value="1"/>
</dbReference>
<dbReference type="STRING" id="65489.A0A0D3G3J3"/>
<evidence type="ECO:0000313" key="3">
    <source>
        <dbReference type="Proteomes" id="UP000026960"/>
    </source>
</evidence>
<organism evidence="2">
    <name type="scientific">Oryza barthii</name>
    <dbReference type="NCBI Taxonomy" id="65489"/>
    <lineage>
        <taxon>Eukaryota</taxon>
        <taxon>Viridiplantae</taxon>
        <taxon>Streptophyta</taxon>
        <taxon>Embryophyta</taxon>
        <taxon>Tracheophyta</taxon>
        <taxon>Spermatophyta</taxon>
        <taxon>Magnoliopsida</taxon>
        <taxon>Liliopsida</taxon>
        <taxon>Poales</taxon>
        <taxon>Poaceae</taxon>
        <taxon>BOP clade</taxon>
        <taxon>Oryzoideae</taxon>
        <taxon>Oryzeae</taxon>
        <taxon>Oryzinae</taxon>
        <taxon>Oryza</taxon>
    </lineage>
</organism>
<feature type="compositionally biased region" description="Pro residues" evidence="1">
    <location>
        <begin position="90"/>
        <end position="103"/>
    </location>
</feature>
<dbReference type="Pfam" id="PF13365">
    <property type="entry name" value="Trypsin_2"/>
    <property type="match status" value="1"/>
</dbReference>
<evidence type="ECO:0000256" key="1">
    <source>
        <dbReference type="SAM" id="MobiDB-lite"/>
    </source>
</evidence>